<dbReference type="Proteomes" id="UP001188597">
    <property type="component" value="Unassembled WGS sequence"/>
</dbReference>
<keyword evidence="6" id="KW-0539">Nucleus</keyword>
<protein>
    <recommendedName>
        <fullName evidence="11">Protein EDS1L-like</fullName>
    </recommendedName>
</protein>
<dbReference type="Gene3D" id="3.40.50.1820">
    <property type="entry name" value="alpha/beta hydrolase"/>
    <property type="match status" value="1"/>
</dbReference>
<sequence length="594" mass="67691">MVGGKSLEEKTELSQVIINTACKIAVNAHKKTKTYQYEKIGSSGSSGSPATAVFAFSADHWFKKKPLESKPIDLAAFPSLRSIGNDEIARVNEAFIGRFNEILKTSSLADKVKDAINKGRQIVFTGHSSAGPTAIFATLHFLEENKKTKGETSIRCLTFGSPLVGDRILPHALRRENRARYFTHFVTRYDIVPRIMLAPVSSIQQDEVQGVLDYFNPISKNFCKESVATSSEATAVYTTIMTCAASVASHAACNLMGGTNLVLDTLSSFIELSPYRPFGTYIFCIGHGKLVVVENSDTVVQMLFHLACEAEVAQVAYRSLKDNFVYESELQNSFKVRDVVYLDHAEGLSDDLGLSTRARLCIHAAEELEKKKVENEKKIDKQGIKEGLQKMQEYKKDGERRKVWYYDSFKLQNEEKDFQANVTRLEIAAIWDDIIEMIKKNELPDEFEGKKEWIDLGNEFRRLVEPLDIANYYRHAKNEDAGSYMEKGRPKRYRFTQRWREHEERMPAEPISESCYLAEVEELIITCKKRSFEDFKDRILSLEKQVHHGWVQAMPEVVGKEVFLDGFTFAKWWNSLPLQHKSESCLKEKFGFHV</sequence>
<dbReference type="AlphaFoldDB" id="A0AA88VYF8"/>
<feature type="domain" description="EDS1 EP" evidence="8">
    <location>
        <begin position="390"/>
        <end position="587"/>
    </location>
</feature>
<feature type="domain" description="Fungal lipase-type" evidence="7">
    <location>
        <begin position="88"/>
        <end position="197"/>
    </location>
</feature>
<evidence type="ECO:0000256" key="4">
    <source>
        <dbReference type="ARBA" id="ARBA00022801"/>
    </source>
</evidence>
<evidence type="ECO:0000259" key="8">
    <source>
        <dbReference type="Pfam" id="PF18117"/>
    </source>
</evidence>
<evidence type="ECO:0008006" key="11">
    <source>
        <dbReference type="Google" id="ProtNLM"/>
    </source>
</evidence>
<dbReference type="InterPro" id="IPR002921">
    <property type="entry name" value="Fungal_lipase-type"/>
</dbReference>
<evidence type="ECO:0000313" key="9">
    <source>
        <dbReference type="EMBL" id="KAK3016705.1"/>
    </source>
</evidence>
<evidence type="ECO:0000259" key="7">
    <source>
        <dbReference type="Pfam" id="PF01764"/>
    </source>
</evidence>
<comment type="caution">
    <text evidence="9">The sequence shown here is derived from an EMBL/GenBank/DDBJ whole genome shotgun (WGS) entry which is preliminary data.</text>
</comment>
<evidence type="ECO:0000256" key="2">
    <source>
        <dbReference type="ARBA" id="ARBA00004496"/>
    </source>
</evidence>
<keyword evidence="4" id="KW-0378">Hydrolase</keyword>
<dbReference type="InterPro" id="IPR029058">
    <property type="entry name" value="AB_hydrolase_fold"/>
</dbReference>
<evidence type="ECO:0000313" key="10">
    <source>
        <dbReference type="Proteomes" id="UP001188597"/>
    </source>
</evidence>
<comment type="subcellular location">
    <subcellularLocation>
        <location evidence="2">Cytoplasm</location>
    </subcellularLocation>
    <subcellularLocation>
        <location evidence="1">Nucleus</location>
    </subcellularLocation>
</comment>
<gene>
    <name evidence="9" type="ORF">RJ639_005643</name>
</gene>
<dbReference type="InterPro" id="IPR044214">
    <property type="entry name" value="EDS1-like"/>
</dbReference>
<proteinExistence type="predicted"/>
<dbReference type="InterPro" id="IPR041266">
    <property type="entry name" value="EDS1_EP"/>
</dbReference>
<dbReference type="GO" id="GO:0016787">
    <property type="term" value="F:hydrolase activity"/>
    <property type="evidence" value="ECO:0007669"/>
    <property type="project" value="UniProtKB-KW"/>
</dbReference>
<dbReference type="GO" id="GO:0005737">
    <property type="term" value="C:cytoplasm"/>
    <property type="evidence" value="ECO:0007669"/>
    <property type="project" value="UniProtKB-SubCell"/>
</dbReference>
<dbReference type="Pfam" id="PF01764">
    <property type="entry name" value="Lipase_3"/>
    <property type="match status" value="1"/>
</dbReference>
<name>A0AA88VYF8_9ASTE</name>
<evidence type="ECO:0000256" key="3">
    <source>
        <dbReference type="ARBA" id="ARBA00022490"/>
    </source>
</evidence>
<keyword evidence="10" id="KW-1185">Reference proteome</keyword>
<dbReference type="GO" id="GO:0006952">
    <property type="term" value="P:defense response"/>
    <property type="evidence" value="ECO:0007669"/>
    <property type="project" value="UniProtKB-KW"/>
</dbReference>
<accession>A0AA88VYF8</accession>
<reference evidence="9" key="1">
    <citation type="submission" date="2022-12" db="EMBL/GenBank/DDBJ databases">
        <title>Draft genome assemblies for two species of Escallonia (Escalloniales).</title>
        <authorList>
            <person name="Chanderbali A."/>
            <person name="Dervinis C."/>
            <person name="Anghel I."/>
            <person name="Soltis D."/>
            <person name="Soltis P."/>
            <person name="Zapata F."/>
        </authorList>
    </citation>
    <scope>NUCLEOTIDE SEQUENCE</scope>
    <source>
        <strain evidence="9">UCBG64.0493</strain>
        <tissue evidence="9">Leaf</tissue>
    </source>
</reference>
<organism evidence="9 10">
    <name type="scientific">Escallonia herrerae</name>
    <dbReference type="NCBI Taxonomy" id="1293975"/>
    <lineage>
        <taxon>Eukaryota</taxon>
        <taxon>Viridiplantae</taxon>
        <taxon>Streptophyta</taxon>
        <taxon>Embryophyta</taxon>
        <taxon>Tracheophyta</taxon>
        <taxon>Spermatophyta</taxon>
        <taxon>Magnoliopsida</taxon>
        <taxon>eudicotyledons</taxon>
        <taxon>Gunneridae</taxon>
        <taxon>Pentapetalae</taxon>
        <taxon>asterids</taxon>
        <taxon>campanulids</taxon>
        <taxon>Escalloniales</taxon>
        <taxon>Escalloniaceae</taxon>
        <taxon>Escallonia</taxon>
    </lineage>
</organism>
<keyword evidence="3" id="KW-0963">Cytoplasm</keyword>
<dbReference type="Pfam" id="PF18117">
    <property type="entry name" value="EDS1_EP"/>
    <property type="match status" value="1"/>
</dbReference>
<evidence type="ECO:0000256" key="5">
    <source>
        <dbReference type="ARBA" id="ARBA00022821"/>
    </source>
</evidence>
<dbReference type="PANTHER" id="PTHR47090:SF2">
    <property type="entry name" value="PROTEIN EDS1-RELATED"/>
    <property type="match status" value="1"/>
</dbReference>
<evidence type="ECO:0000256" key="6">
    <source>
        <dbReference type="ARBA" id="ARBA00023242"/>
    </source>
</evidence>
<dbReference type="SUPFAM" id="SSF53474">
    <property type="entry name" value="alpha/beta-Hydrolases"/>
    <property type="match status" value="1"/>
</dbReference>
<keyword evidence="5" id="KW-0611">Plant defense</keyword>
<evidence type="ECO:0000256" key="1">
    <source>
        <dbReference type="ARBA" id="ARBA00004123"/>
    </source>
</evidence>
<dbReference type="EMBL" id="JAVXUP010001051">
    <property type="protein sequence ID" value="KAK3016705.1"/>
    <property type="molecule type" value="Genomic_DNA"/>
</dbReference>
<dbReference type="GO" id="GO:0005634">
    <property type="term" value="C:nucleus"/>
    <property type="evidence" value="ECO:0007669"/>
    <property type="project" value="UniProtKB-SubCell"/>
</dbReference>
<dbReference type="CDD" id="cd00741">
    <property type="entry name" value="Lipase"/>
    <property type="match status" value="1"/>
</dbReference>
<dbReference type="GO" id="GO:0006629">
    <property type="term" value="P:lipid metabolic process"/>
    <property type="evidence" value="ECO:0007669"/>
    <property type="project" value="InterPro"/>
</dbReference>
<dbReference type="PANTHER" id="PTHR47090">
    <property type="entry name" value="PROTEIN EDS1-RELATED"/>
    <property type="match status" value="1"/>
</dbReference>